<reference evidence="6" key="1">
    <citation type="submission" date="2025-08" db="UniProtKB">
        <authorList>
            <consortium name="RefSeq"/>
        </authorList>
    </citation>
    <scope>IDENTIFICATION</scope>
    <source>
        <tissue evidence="6">Fruit stalk</tissue>
    </source>
</reference>
<dbReference type="CDD" id="cd00051">
    <property type="entry name" value="EFh"/>
    <property type="match status" value="3"/>
</dbReference>
<dbReference type="Pfam" id="PF13499">
    <property type="entry name" value="EF-hand_7"/>
    <property type="match status" value="2"/>
</dbReference>
<feature type="domain" description="EF-hand" evidence="4">
    <location>
        <begin position="168"/>
        <end position="202"/>
    </location>
</feature>
<dbReference type="InterPro" id="IPR039647">
    <property type="entry name" value="EF_hand_pair_protein_CML-like"/>
</dbReference>
<evidence type="ECO:0000313" key="6">
    <source>
        <dbReference type="RefSeq" id="XP_022732744.1"/>
    </source>
</evidence>
<dbReference type="GeneID" id="111286811"/>
<evidence type="ECO:0000313" key="5">
    <source>
        <dbReference type="Proteomes" id="UP000515121"/>
    </source>
</evidence>
<keyword evidence="2" id="KW-0677">Repeat</keyword>
<dbReference type="RefSeq" id="XP_022732744.1">
    <property type="nucleotide sequence ID" value="XM_022877009.1"/>
</dbReference>
<accession>A0A6P5XX09</accession>
<keyword evidence="3" id="KW-0106">Calcium</keyword>
<dbReference type="InterPro" id="IPR018247">
    <property type="entry name" value="EF_Hand_1_Ca_BS"/>
</dbReference>
<feature type="domain" description="EF-hand" evidence="4">
    <location>
        <begin position="55"/>
        <end position="90"/>
    </location>
</feature>
<dbReference type="InterPro" id="IPR002048">
    <property type="entry name" value="EF_hand_dom"/>
</dbReference>
<dbReference type="Gene3D" id="1.10.238.10">
    <property type="entry name" value="EF-hand"/>
    <property type="match status" value="2"/>
</dbReference>
<dbReference type="GO" id="GO:0005509">
    <property type="term" value="F:calcium ion binding"/>
    <property type="evidence" value="ECO:0007669"/>
    <property type="project" value="InterPro"/>
</dbReference>
<feature type="domain" description="EF-hand" evidence="4">
    <location>
        <begin position="131"/>
        <end position="166"/>
    </location>
</feature>
<evidence type="ECO:0000256" key="3">
    <source>
        <dbReference type="ARBA" id="ARBA00022837"/>
    </source>
</evidence>
<organism evidence="5 6">
    <name type="scientific">Durio zibethinus</name>
    <name type="common">Durian</name>
    <dbReference type="NCBI Taxonomy" id="66656"/>
    <lineage>
        <taxon>Eukaryota</taxon>
        <taxon>Viridiplantae</taxon>
        <taxon>Streptophyta</taxon>
        <taxon>Embryophyta</taxon>
        <taxon>Tracheophyta</taxon>
        <taxon>Spermatophyta</taxon>
        <taxon>Magnoliopsida</taxon>
        <taxon>eudicotyledons</taxon>
        <taxon>Gunneridae</taxon>
        <taxon>Pentapetalae</taxon>
        <taxon>rosids</taxon>
        <taxon>malvids</taxon>
        <taxon>Malvales</taxon>
        <taxon>Malvaceae</taxon>
        <taxon>Helicteroideae</taxon>
        <taxon>Durio</taxon>
    </lineage>
</organism>
<keyword evidence="5" id="KW-1185">Reference proteome</keyword>
<protein>
    <submittedName>
        <fullName evidence="6">Probable calcium-binding protein CML25</fullName>
    </submittedName>
</protein>
<dbReference type="Proteomes" id="UP000515121">
    <property type="component" value="Unplaced"/>
</dbReference>
<proteinExistence type="predicted"/>
<dbReference type="KEGG" id="dzi:111286811"/>
<evidence type="ECO:0000256" key="2">
    <source>
        <dbReference type="ARBA" id="ARBA00022737"/>
    </source>
</evidence>
<dbReference type="PANTHER" id="PTHR10891">
    <property type="entry name" value="EF-HAND CALCIUM-BINDING DOMAIN CONTAINING PROTEIN"/>
    <property type="match status" value="1"/>
</dbReference>
<dbReference type="FunFam" id="1.10.238.10:FF:000001">
    <property type="entry name" value="Calmodulin 1"/>
    <property type="match status" value="1"/>
</dbReference>
<name>A0A6P5XX09_DURZI</name>
<gene>
    <name evidence="6" type="primary">LOC111286811</name>
</gene>
<dbReference type="OrthoDB" id="26525at2759"/>
<dbReference type="InterPro" id="IPR011992">
    <property type="entry name" value="EF-hand-dom_pair"/>
</dbReference>
<feature type="domain" description="EF-hand" evidence="4">
    <location>
        <begin position="93"/>
        <end position="128"/>
    </location>
</feature>
<evidence type="ECO:0000256" key="1">
    <source>
        <dbReference type="ARBA" id="ARBA00022723"/>
    </source>
</evidence>
<dbReference type="AlphaFoldDB" id="A0A6P5XX09"/>
<dbReference type="PRINTS" id="PR01697">
    <property type="entry name" value="PARVALBUMIN"/>
</dbReference>
<keyword evidence="1" id="KW-0479">Metal-binding</keyword>
<dbReference type="SUPFAM" id="SSF47473">
    <property type="entry name" value="EF-hand"/>
    <property type="match status" value="1"/>
</dbReference>
<sequence>MFNPFESCVRLLSKQARKVFLKLKVLSLEKGGKQRKPKVLLAGFDCSSSSVSSMEVSSQMKQVFKLIDTDGDGKISSLELSEMLLSLGQKKSAAKKEADGMVRELDRNGDGYIDLEEFMDALGVNTVQFSDKEDELMDAFNIFDSDKNGFISAQELQNILAGLGYEKCSLSECFLMIKGVDKDGDGLINFEEFKFMMTVFPA</sequence>
<dbReference type="PROSITE" id="PS50222">
    <property type="entry name" value="EF_HAND_2"/>
    <property type="match status" value="4"/>
</dbReference>
<dbReference type="SMART" id="SM00054">
    <property type="entry name" value="EFh"/>
    <property type="match status" value="4"/>
</dbReference>
<dbReference type="PROSITE" id="PS00018">
    <property type="entry name" value="EF_HAND_1"/>
    <property type="match status" value="4"/>
</dbReference>
<evidence type="ECO:0000259" key="4">
    <source>
        <dbReference type="PROSITE" id="PS50222"/>
    </source>
</evidence>